<evidence type="ECO:0000313" key="2">
    <source>
        <dbReference type="Proteomes" id="UP000789375"/>
    </source>
</evidence>
<comment type="caution">
    <text evidence="1">The sequence shown here is derived from an EMBL/GenBank/DDBJ whole genome shotgun (WGS) entry which is preliminary data.</text>
</comment>
<keyword evidence="2" id="KW-1185">Reference proteome</keyword>
<reference evidence="1" key="1">
    <citation type="submission" date="2021-06" db="EMBL/GenBank/DDBJ databases">
        <authorList>
            <person name="Kallberg Y."/>
            <person name="Tangrot J."/>
            <person name="Rosling A."/>
        </authorList>
    </citation>
    <scope>NUCLEOTIDE SEQUENCE</scope>
    <source>
        <strain evidence="1">87-6 pot B 2015</strain>
    </source>
</reference>
<sequence length="51" mass="5858">EHEINFQPQINVIVNPNELVELFAQTLPVPYSNYSQPPIRIARLKGTQIQV</sequence>
<feature type="non-terminal residue" evidence="1">
    <location>
        <position position="1"/>
    </location>
</feature>
<dbReference type="EMBL" id="CAJVPP010003686">
    <property type="protein sequence ID" value="CAG8634952.1"/>
    <property type="molecule type" value="Genomic_DNA"/>
</dbReference>
<dbReference type="Proteomes" id="UP000789375">
    <property type="component" value="Unassembled WGS sequence"/>
</dbReference>
<evidence type="ECO:0000313" key="1">
    <source>
        <dbReference type="EMBL" id="CAG8634952.1"/>
    </source>
</evidence>
<dbReference type="AlphaFoldDB" id="A0A9N9DH80"/>
<organism evidence="1 2">
    <name type="scientific">Funneliformis mosseae</name>
    <name type="common">Endomycorrhizal fungus</name>
    <name type="synonym">Glomus mosseae</name>
    <dbReference type="NCBI Taxonomy" id="27381"/>
    <lineage>
        <taxon>Eukaryota</taxon>
        <taxon>Fungi</taxon>
        <taxon>Fungi incertae sedis</taxon>
        <taxon>Mucoromycota</taxon>
        <taxon>Glomeromycotina</taxon>
        <taxon>Glomeromycetes</taxon>
        <taxon>Glomerales</taxon>
        <taxon>Glomeraceae</taxon>
        <taxon>Funneliformis</taxon>
    </lineage>
</organism>
<protein>
    <submittedName>
        <fullName evidence="1">3832_t:CDS:1</fullName>
    </submittedName>
</protein>
<gene>
    <name evidence="1" type="ORF">FMOSSE_LOCUS10683</name>
</gene>
<name>A0A9N9DH80_FUNMO</name>
<proteinExistence type="predicted"/>
<accession>A0A9N9DH80</accession>